<evidence type="ECO:0000313" key="1">
    <source>
        <dbReference type="EMBL" id="KAJ8896137.1"/>
    </source>
</evidence>
<keyword evidence="2" id="KW-1185">Reference proteome</keyword>
<name>A0ABQ9II68_9NEOP</name>
<protein>
    <submittedName>
        <fullName evidence="1">Uncharacterized protein</fullName>
    </submittedName>
</protein>
<dbReference type="EMBL" id="JARBHB010000001">
    <property type="protein sequence ID" value="KAJ8896137.1"/>
    <property type="molecule type" value="Genomic_DNA"/>
</dbReference>
<comment type="caution">
    <text evidence="1">The sequence shown here is derived from an EMBL/GenBank/DDBJ whole genome shotgun (WGS) entry which is preliminary data.</text>
</comment>
<gene>
    <name evidence="1" type="ORF">PR048_001480</name>
</gene>
<proteinExistence type="predicted"/>
<sequence>MAFQMNFGRMVALNTPLMNSKISDGSGISDTAFPVPTFPPNTMYKKLRVSFVNVAWITDTMLALLHHRNTPREKLGSPSQRIMGRRTRTLLLTSEKLLQPAL</sequence>
<accession>A0ABQ9II68</accession>
<evidence type="ECO:0000313" key="2">
    <source>
        <dbReference type="Proteomes" id="UP001159363"/>
    </source>
</evidence>
<dbReference type="Proteomes" id="UP001159363">
    <property type="component" value="Chromosome 1"/>
</dbReference>
<organism evidence="1 2">
    <name type="scientific">Dryococelus australis</name>
    <dbReference type="NCBI Taxonomy" id="614101"/>
    <lineage>
        <taxon>Eukaryota</taxon>
        <taxon>Metazoa</taxon>
        <taxon>Ecdysozoa</taxon>
        <taxon>Arthropoda</taxon>
        <taxon>Hexapoda</taxon>
        <taxon>Insecta</taxon>
        <taxon>Pterygota</taxon>
        <taxon>Neoptera</taxon>
        <taxon>Polyneoptera</taxon>
        <taxon>Phasmatodea</taxon>
        <taxon>Verophasmatodea</taxon>
        <taxon>Anareolatae</taxon>
        <taxon>Phasmatidae</taxon>
        <taxon>Eurycanthinae</taxon>
        <taxon>Dryococelus</taxon>
    </lineage>
</organism>
<reference evidence="1 2" key="1">
    <citation type="submission" date="2023-02" db="EMBL/GenBank/DDBJ databases">
        <title>LHISI_Scaffold_Assembly.</title>
        <authorList>
            <person name="Stuart O.P."/>
            <person name="Cleave R."/>
            <person name="Magrath M.J.L."/>
            <person name="Mikheyev A.S."/>
        </authorList>
    </citation>
    <scope>NUCLEOTIDE SEQUENCE [LARGE SCALE GENOMIC DNA]</scope>
    <source>
        <strain evidence="1">Daus_M_001</strain>
        <tissue evidence="1">Leg muscle</tissue>
    </source>
</reference>
<feature type="non-terminal residue" evidence="1">
    <location>
        <position position="102"/>
    </location>
</feature>